<reference evidence="2 3" key="1">
    <citation type="submission" date="2019-01" db="EMBL/GenBank/DDBJ databases">
        <authorList>
            <consortium name="Pathogen Informatics"/>
        </authorList>
    </citation>
    <scope>NUCLEOTIDE SEQUENCE [LARGE SCALE GENOMIC DNA]</scope>
    <source>
        <strain evidence="2 3">NCTC10112</strain>
    </source>
</reference>
<feature type="transmembrane region" description="Helical" evidence="1">
    <location>
        <begin position="348"/>
        <end position="374"/>
    </location>
</feature>
<accession>A0A448ZXF7</accession>
<keyword evidence="1" id="KW-1133">Transmembrane helix</keyword>
<dbReference type="AlphaFoldDB" id="A0A448ZXF7"/>
<evidence type="ECO:0000256" key="1">
    <source>
        <dbReference type="SAM" id="Phobius"/>
    </source>
</evidence>
<feature type="transmembrane region" description="Helical" evidence="1">
    <location>
        <begin position="419"/>
        <end position="437"/>
    </location>
</feature>
<evidence type="ECO:0000313" key="2">
    <source>
        <dbReference type="EMBL" id="VEU55940.1"/>
    </source>
</evidence>
<dbReference type="KEGG" id="mob:NCTC10112_00527"/>
<keyword evidence="1" id="KW-0472">Membrane</keyword>
<dbReference type="RefSeq" id="WP_022935715.1">
    <property type="nucleotide sequence ID" value="NZ_LR214940.1"/>
</dbReference>
<keyword evidence="1" id="KW-0812">Transmembrane</keyword>
<sequence length="485" mass="58273">MKKETLDLLLKQLNKINENSKILIYGSAALYLNKLITRLPNNLDISFLYNENDTLLDYNNYWQNFISNFNIKAKLIDSFLVKKYEVLFNNEIVIINCVMSKNIFKRHTIKINNLLVANLEYSYSLTLCQLFYFLSKDYIQSAFFQKEKIKQIIDDIFEIVDKFNVFNSPEIFSEILEREYIFNFFNSNQNYFNIVKTYDKLWKIIPKYYKNIDKEKLGNLISIVKNIFENKGIVKKIENIDFILLTKRKLIKYLISNYKKFDEQFQFDKSILFIKNKEKFKDYLISFFKKININFDNENLKVIDLRFQNINDGFAFDILNLYDLIFSQENYQNDFYLYKHSQHAKRHIIILCSINIFEFLAILIVALCMFIIFKPNIKWNLNKNEIITASILSFIMVAYCVGTILFYVFWYNNFEHKKWFWGFYIYNLIPLAFYPFASFLDSVSALIIMIGFLVFFIINFICYVIIYKKINVLSFKQNSSYKLTV</sequence>
<feature type="transmembrane region" description="Helical" evidence="1">
    <location>
        <begin position="386"/>
        <end position="410"/>
    </location>
</feature>
<organism evidence="2 3">
    <name type="scientific">Metamycoplasma orale</name>
    <name type="common">Mycoplasma orale</name>
    <dbReference type="NCBI Taxonomy" id="2121"/>
    <lineage>
        <taxon>Bacteria</taxon>
        <taxon>Bacillati</taxon>
        <taxon>Mycoplasmatota</taxon>
        <taxon>Mycoplasmoidales</taxon>
        <taxon>Metamycoplasmataceae</taxon>
        <taxon>Metamycoplasma</taxon>
    </lineage>
</organism>
<name>A0A448ZXF7_METOS</name>
<proteinExistence type="predicted"/>
<feature type="transmembrane region" description="Helical" evidence="1">
    <location>
        <begin position="443"/>
        <end position="466"/>
    </location>
</feature>
<dbReference type="EMBL" id="LR214940">
    <property type="protein sequence ID" value="VEU55940.1"/>
    <property type="molecule type" value="Genomic_DNA"/>
</dbReference>
<protein>
    <submittedName>
        <fullName evidence="2">Uncharacterized protein</fullName>
    </submittedName>
</protein>
<evidence type="ECO:0000313" key="3">
    <source>
        <dbReference type="Proteomes" id="UP000290482"/>
    </source>
</evidence>
<keyword evidence="3" id="KW-1185">Reference proteome</keyword>
<gene>
    <name evidence="2" type="ORF">NCTC10112_00527</name>
</gene>
<dbReference type="Proteomes" id="UP000290482">
    <property type="component" value="Chromosome"/>
</dbReference>